<dbReference type="EMBL" id="CP159253">
    <property type="protein sequence ID" value="XCG51180.1"/>
    <property type="molecule type" value="Genomic_DNA"/>
</dbReference>
<evidence type="ECO:0000313" key="1">
    <source>
        <dbReference type="EMBL" id="XCG51180.1"/>
    </source>
</evidence>
<accession>A0AAU8CWK9</accession>
<protein>
    <recommendedName>
        <fullName evidence="2">Capsule biosynthesis protein</fullName>
    </recommendedName>
</protein>
<proteinExistence type="predicted"/>
<dbReference type="AlphaFoldDB" id="A0AAU8CWK9"/>
<evidence type="ECO:0008006" key="2">
    <source>
        <dbReference type="Google" id="ProtNLM"/>
    </source>
</evidence>
<organism evidence="1">
    <name type="scientific">Mesorhizobium sp. WSM2240</name>
    <dbReference type="NCBI Taxonomy" id="3228851"/>
    <lineage>
        <taxon>Bacteria</taxon>
        <taxon>Pseudomonadati</taxon>
        <taxon>Pseudomonadota</taxon>
        <taxon>Alphaproteobacteria</taxon>
        <taxon>Hyphomicrobiales</taxon>
        <taxon>Phyllobacteriaceae</taxon>
        <taxon>Mesorhizobium</taxon>
    </lineage>
</organism>
<dbReference type="RefSeq" id="WP_353641309.1">
    <property type="nucleotide sequence ID" value="NZ_CP159253.1"/>
</dbReference>
<name>A0AAU8CWK9_9HYPH</name>
<gene>
    <name evidence="1" type="ORF">ABVK50_12180</name>
</gene>
<reference evidence="1" key="1">
    <citation type="submission" date="2024-06" db="EMBL/GenBank/DDBJ databases">
        <title>Mesorhizobium karijinii sp. nov., a symbiont of the iconic Swainsona formosa from arid Australia.</title>
        <authorList>
            <person name="Hill Y.J."/>
            <person name="Watkin E.L.J."/>
            <person name="O'Hara G.W."/>
            <person name="Terpolilli J."/>
            <person name="Tye M.L."/>
            <person name="Kohlmeier M.G."/>
        </authorList>
    </citation>
    <scope>NUCLEOTIDE SEQUENCE</scope>
    <source>
        <strain evidence="1">WSM2240</strain>
    </source>
</reference>
<sequence length="628" mass="70309">MVELHLPVDVADWLAENSTEKDIQQTVQRLGKQNSLRRAANIVNSARWSRSSALNRHRLLRTLLNGGLYDRSAEICTSIINEADIATNHPKIEHMAGHTLGLIQQFRVGSEFLARAPRPASPKGLVIFYNVQNPIVSGLMVPLAFELSKQGYPSVAAVASTIATPATGIQAFDDLSGCIAPDGQSFVEETSTDQLRHKWNIDWRAGVAEVNGINYFAYLHERVAQKARRYTIDIAEDPDSSQYFAVLLKQSDVALTLCEKLLRLSETGLPIRIGVMDSHFAPAGIIRQWCYEVGAKHDIHAVAMGVSYENYFSNLSTSAASTLVIDDMTAQPNLRAPVLGGAYRFKQFLAENPHMAEDADETVLSWITQNRSLSEAGSEERQAIIKRIRDVRSKGRKVFLSMGKVSIDFAAPGDRGLAHSDFIDWMSHLIASVAKTDNLLLIKPHPHELRKEIVVDGVQMLRDLIPSDLPDNVIFLPHSAFNSHEMASDIDAVFLWNGMGTVEFPILGVPVVPASIWNEHDYPVGTDVLKTRQEYEQFLSGKRQIAVTPELRRLCAGYLRFLRSDSMGIPFRYVRRAAVNAYVGPPILYEDELDSLEKRGDPYVERAAQRFFWFTRTNRATKKKRKRA</sequence>